<dbReference type="GO" id="GO:0008270">
    <property type="term" value="F:zinc ion binding"/>
    <property type="evidence" value="ECO:0007669"/>
    <property type="project" value="UniProtKB-KW"/>
</dbReference>
<keyword evidence="1" id="KW-0479">Metal-binding</keyword>
<organism evidence="5 6">
    <name type="scientific">Glonium stellatum</name>
    <dbReference type="NCBI Taxonomy" id="574774"/>
    <lineage>
        <taxon>Eukaryota</taxon>
        <taxon>Fungi</taxon>
        <taxon>Dikarya</taxon>
        <taxon>Ascomycota</taxon>
        <taxon>Pezizomycotina</taxon>
        <taxon>Dothideomycetes</taxon>
        <taxon>Pleosporomycetidae</taxon>
        <taxon>Gloniales</taxon>
        <taxon>Gloniaceae</taxon>
        <taxon>Glonium</taxon>
    </lineage>
</organism>
<gene>
    <name evidence="5" type="ORF">AOQ84DRAFT_292057</name>
</gene>
<protein>
    <recommendedName>
        <fullName evidence="4">MYND-type domain-containing protein</fullName>
    </recommendedName>
</protein>
<accession>A0A8E2F2N0</accession>
<dbReference type="Pfam" id="PF01753">
    <property type="entry name" value="zf-MYND"/>
    <property type="match status" value="1"/>
</dbReference>
<keyword evidence="2" id="KW-0863">Zinc-finger</keyword>
<feature type="domain" description="MYND-type" evidence="4">
    <location>
        <begin position="15"/>
        <end position="35"/>
    </location>
</feature>
<keyword evidence="3" id="KW-0862">Zinc</keyword>
<dbReference type="OrthoDB" id="432970at2759"/>
<evidence type="ECO:0000313" key="5">
    <source>
        <dbReference type="EMBL" id="OCL09011.1"/>
    </source>
</evidence>
<evidence type="ECO:0000256" key="1">
    <source>
        <dbReference type="ARBA" id="ARBA00022723"/>
    </source>
</evidence>
<keyword evidence="6" id="KW-1185">Reference proteome</keyword>
<name>A0A8E2F2N0_9PEZI</name>
<evidence type="ECO:0000313" key="6">
    <source>
        <dbReference type="Proteomes" id="UP000250140"/>
    </source>
</evidence>
<dbReference type="InterPro" id="IPR002893">
    <property type="entry name" value="Znf_MYND"/>
</dbReference>
<proteinExistence type="predicted"/>
<reference evidence="5 6" key="1">
    <citation type="journal article" date="2016" name="Nat. Commun.">
        <title>Ectomycorrhizal ecology is imprinted in the genome of the dominant symbiotic fungus Cenococcum geophilum.</title>
        <authorList>
            <consortium name="DOE Joint Genome Institute"/>
            <person name="Peter M."/>
            <person name="Kohler A."/>
            <person name="Ohm R.A."/>
            <person name="Kuo A."/>
            <person name="Krutzmann J."/>
            <person name="Morin E."/>
            <person name="Arend M."/>
            <person name="Barry K.W."/>
            <person name="Binder M."/>
            <person name="Choi C."/>
            <person name="Clum A."/>
            <person name="Copeland A."/>
            <person name="Grisel N."/>
            <person name="Haridas S."/>
            <person name="Kipfer T."/>
            <person name="LaButti K."/>
            <person name="Lindquist E."/>
            <person name="Lipzen A."/>
            <person name="Maire R."/>
            <person name="Meier B."/>
            <person name="Mihaltcheva S."/>
            <person name="Molinier V."/>
            <person name="Murat C."/>
            <person name="Poggeler S."/>
            <person name="Quandt C.A."/>
            <person name="Sperisen C."/>
            <person name="Tritt A."/>
            <person name="Tisserant E."/>
            <person name="Crous P.W."/>
            <person name="Henrissat B."/>
            <person name="Nehls U."/>
            <person name="Egli S."/>
            <person name="Spatafora J.W."/>
            <person name="Grigoriev I.V."/>
            <person name="Martin F.M."/>
        </authorList>
    </citation>
    <scope>NUCLEOTIDE SEQUENCE [LARGE SCALE GENOMIC DNA]</scope>
    <source>
        <strain evidence="5 6">CBS 207.34</strain>
    </source>
</reference>
<dbReference type="Gene3D" id="6.10.140.2220">
    <property type="match status" value="1"/>
</dbReference>
<evidence type="ECO:0000259" key="4">
    <source>
        <dbReference type="Pfam" id="PF01753"/>
    </source>
</evidence>
<dbReference type="Proteomes" id="UP000250140">
    <property type="component" value="Unassembled WGS sequence"/>
</dbReference>
<sequence>MGCKNAPRYGDFPRNIVYCNSSCQKLDWKNHKTACKKLQARKILYRAADTIQRAWYVFREHTFDNNIKKIEEDGKFLRLIDGPYDADIPKIGGHFFPFPNALVKNERDKKAILTVTMCDDAVGYLHKFIKELIEDVSVRIEEVQVSLRNKERITYCIRDDGEEDNVDWDHHILRVTIKDGEAYAIDITGAQYNMFECIFPWDEYVGLHISRIIRSRPFGSQKNQFTSWAIWNDLGGQICRIYADVVHIFDTEIAMWAKKANLTLTRMHQLPEGEFRIKQGEMLDHVAKTLQRFTFQARY</sequence>
<evidence type="ECO:0000256" key="3">
    <source>
        <dbReference type="ARBA" id="ARBA00022833"/>
    </source>
</evidence>
<dbReference type="AlphaFoldDB" id="A0A8E2F2N0"/>
<dbReference type="EMBL" id="KV749537">
    <property type="protein sequence ID" value="OCL09011.1"/>
    <property type="molecule type" value="Genomic_DNA"/>
</dbReference>
<dbReference type="SUPFAM" id="SSF144232">
    <property type="entry name" value="HIT/MYND zinc finger-like"/>
    <property type="match status" value="1"/>
</dbReference>
<evidence type="ECO:0000256" key="2">
    <source>
        <dbReference type="ARBA" id="ARBA00022771"/>
    </source>
</evidence>